<dbReference type="InterPro" id="IPR009012">
    <property type="entry name" value="GrpE_head"/>
</dbReference>
<dbReference type="SUPFAM" id="SSF51064">
    <property type="entry name" value="Head domain of nucleotide exchange factor GrpE"/>
    <property type="match status" value="1"/>
</dbReference>
<reference evidence="3 4" key="1">
    <citation type="submission" date="2013-11" db="EMBL/GenBank/DDBJ databases">
        <title>Complete genome sequence of Clostridum sp. M2/40.</title>
        <authorList>
            <person name="Wibberg D."/>
            <person name="Puehler A."/>
            <person name="Schlueter A."/>
        </authorList>
    </citation>
    <scope>NUCLEOTIDE SEQUENCE [LARGE SCALE GENOMIC DNA]</scope>
    <source>
        <strain evidence="4">M2/40</strain>
    </source>
</reference>
<dbReference type="eggNOG" id="COG0576">
    <property type="taxonomic scope" value="Bacteria"/>
</dbReference>
<dbReference type="GO" id="GO:0000774">
    <property type="term" value="F:adenyl-nucleotide exchange factor activity"/>
    <property type="evidence" value="ECO:0007669"/>
    <property type="project" value="InterPro"/>
</dbReference>
<accession>W6RWM1</accession>
<keyword evidence="4" id="KW-1185">Reference proteome</keyword>
<evidence type="ECO:0000256" key="1">
    <source>
        <dbReference type="ARBA" id="ARBA00023186"/>
    </source>
</evidence>
<keyword evidence="1" id="KW-0143">Chaperone</keyword>
<protein>
    <recommendedName>
        <fullName evidence="5">HSP-70 cofactor</fullName>
    </recommendedName>
</protein>
<dbReference type="Proteomes" id="UP000019426">
    <property type="component" value="Chromosome M2/40_rep1"/>
</dbReference>
<dbReference type="GO" id="GO:0051087">
    <property type="term" value="F:protein-folding chaperone binding"/>
    <property type="evidence" value="ECO:0007669"/>
    <property type="project" value="InterPro"/>
</dbReference>
<dbReference type="EMBL" id="HG917868">
    <property type="protein sequence ID" value="CDM68029.1"/>
    <property type="molecule type" value="Genomic_DNA"/>
</dbReference>
<dbReference type="STRING" id="1216932.CM240_0865"/>
<name>W6RWM1_9CLOT</name>
<dbReference type="GO" id="GO:0006457">
    <property type="term" value="P:protein folding"/>
    <property type="evidence" value="ECO:0007669"/>
    <property type="project" value="InterPro"/>
</dbReference>
<dbReference type="HOGENOM" id="CLU_1472751_0_0_9"/>
<proteinExistence type="predicted"/>
<dbReference type="PATRIC" id="fig|1216932.3.peg.851"/>
<evidence type="ECO:0008006" key="5">
    <source>
        <dbReference type="Google" id="ProtNLM"/>
    </source>
</evidence>
<gene>
    <name evidence="3" type="ORF">CM240_0865</name>
</gene>
<dbReference type="OrthoDB" id="9812586at2"/>
<feature type="coiled-coil region" evidence="2">
    <location>
        <begin position="60"/>
        <end position="94"/>
    </location>
</feature>
<dbReference type="InterPro" id="IPR000740">
    <property type="entry name" value="GrpE"/>
</dbReference>
<evidence type="ECO:0000313" key="3">
    <source>
        <dbReference type="EMBL" id="CDM68029.1"/>
    </source>
</evidence>
<dbReference type="AlphaFoldDB" id="W6RWM1"/>
<dbReference type="KEGG" id="clt:CM240_0865"/>
<dbReference type="RefSeq" id="WP_051483681.1">
    <property type="nucleotide sequence ID" value="NZ_HG917868.1"/>
</dbReference>
<dbReference type="Gene3D" id="2.30.22.10">
    <property type="entry name" value="Head domain of nucleotide exchange factor GrpE"/>
    <property type="match status" value="1"/>
</dbReference>
<organism evidence="3 4">
    <name type="scientific">Clostridium bornimense</name>
    <dbReference type="NCBI Taxonomy" id="1216932"/>
    <lineage>
        <taxon>Bacteria</taxon>
        <taxon>Bacillati</taxon>
        <taxon>Bacillota</taxon>
        <taxon>Clostridia</taxon>
        <taxon>Eubacteriales</taxon>
        <taxon>Clostridiaceae</taxon>
        <taxon>Clostridium</taxon>
    </lineage>
</organism>
<dbReference type="Pfam" id="PF01025">
    <property type="entry name" value="GrpE"/>
    <property type="match status" value="1"/>
</dbReference>
<evidence type="ECO:0000313" key="4">
    <source>
        <dbReference type="Proteomes" id="UP000019426"/>
    </source>
</evidence>
<dbReference type="GO" id="GO:0042803">
    <property type="term" value="F:protein homodimerization activity"/>
    <property type="evidence" value="ECO:0007669"/>
    <property type="project" value="InterPro"/>
</dbReference>
<evidence type="ECO:0000256" key="2">
    <source>
        <dbReference type="SAM" id="Coils"/>
    </source>
</evidence>
<dbReference type="SUPFAM" id="SSF57997">
    <property type="entry name" value="Tropomyosin"/>
    <property type="match status" value="1"/>
</dbReference>
<keyword evidence="2" id="KW-0175">Coiled coil</keyword>
<sequence length="192" mass="22266">MATNEKDDINIHIGEELELFPIKKLTMEDKKLDDLYGPFVDMEEKMKNIEKANKKNTLIMDTIKTELDEKNKKIRELESTIRGYAEREDKLVKKVIKILDQIDYIDNFANTAKDEALMNNIKTMKKLIRKELREVGIEEIPTVGEIYNQDLHQCVDAVEDDTKTKYEIVDVIKKGYLMDGKVKRAASVIAVK</sequence>